<protein>
    <recommendedName>
        <fullName evidence="1">Bet v I/Major latex protein domain-containing protein</fullName>
    </recommendedName>
</protein>
<evidence type="ECO:0000313" key="3">
    <source>
        <dbReference type="Proteomes" id="UP001386955"/>
    </source>
</evidence>
<reference evidence="2 3" key="1">
    <citation type="submission" date="2024-01" db="EMBL/GenBank/DDBJ databases">
        <title>The genomes of 5 underutilized Papilionoideae crops provide insights into root nodulation and disease resistanc.</title>
        <authorList>
            <person name="Jiang F."/>
        </authorList>
    </citation>
    <scope>NUCLEOTIDE SEQUENCE [LARGE SCALE GENOMIC DNA]</scope>
    <source>
        <strain evidence="2">DUOXIRENSHENG_FW03</strain>
        <tissue evidence="2">Leaves</tissue>
    </source>
</reference>
<dbReference type="Gene3D" id="3.30.530.20">
    <property type="match status" value="1"/>
</dbReference>
<dbReference type="InterPro" id="IPR000916">
    <property type="entry name" value="Bet_v_I/MLP"/>
</dbReference>
<dbReference type="InterPro" id="IPR023393">
    <property type="entry name" value="START-like_dom_sf"/>
</dbReference>
<gene>
    <name evidence="2" type="ORF">VNO78_06394</name>
</gene>
<keyword evidence="3" id="KW-1185">Reference proteome</keyword>
<evidence type="ECO:0000313" key="2">
    <source>
        <dbReference type="EMBL" id="KAK7405195.1"/>
    </source>
</evidence>
<proteinExistence type="predicted"/>
<dbReference type="Proteomes" id="UP001386955">
    <property type="component" value="Unassembled WGS sequence"/>
</dbReference>
<dbReference type="SUPFAM" id="SSF55961">
    <property type="entry name" value="Bet v1-like"/>
    <property type="match status" value="1"/>
</dbReference>
<sequence>MIKEIRDKTEVSVGLKTLWQALTKDLTLTLVKVMSNVVKDVKVIEGDGGNGTIFLITFFSDVTPVSVQKKITDLDENSHEFEKGFSFYKTSFQLSAIEEHKTLVNVKISYDYELDTEGSAPPLKTAEFALSFIRRVEPYLLNDALVQDS</sequence>
<feature type="domain" description="Bet v I/Major latex protein" evidence="1">
    <location>
        <begin position="5"/>
        <end position="142"/>
    </location>
</feature>
<dbReference type="AlphaFoldDB" id="A0AAN9ST34"/>
<accession>A0AAN9ST34</accession>
<dbReference type="GO" id="GO:0006952">
    <property type="term" value="P:defense response"/>
    <property type="evidence" value="ECO:0007669"/>
    <property type="project" value="InterPro"/>
</dbReference>
<evidence type="ECO:0000259" key="1">
    <source>
        <dbReference type="Pfam" id="PF00407"/>
    </source>
</evidence>
<dbReference type="EMBL" id="JAYMYS010000002">
    <property type="protein sequence ID" value="KAK7405195.1"/>
    <property type="molecule type" value="Genomic_DNA"/>
</dbReference>
<dbReference type="Pfam" id="PF00407">
    <property type="entry name" value="Bet_v_1"/>
    <property type="match status" value="1"/>
</dbReference>
<comment type="caution">
    <text evidence="2">The sequence shown here is derived from an EMBL/GenBank/DDBJ whole genome shotgun (WGS) entry which is preliminary data.</text>
</comment>
<organism evidence="2 3">
    <name type="scientific">Psophocarpus tetragonolobus</name>
    <name type="common">Winged bean</name>
    <name type="synonym">Dolichos tetragonolobus</name>
    <dbReference type="NCBI Taxonomy" id="3891"/>
    <lineage>
        <taxon>Eukaryota</taxon>
        <taxon>Viridiplantae</taxon>
        <taxon>Streptophyta</taxon>
        <taxon>Embryophyta</taxon>
        <taxon>Tracheophyta</taxon>
        <taxon>Spermatophyta</taxon>
        <taxon>Magnoliopsida</taxon>
        <taxon>eudicotyledons</taxon>
        <taxon>Gunneridae</taxon>
        <taxon>Pentapetalae</taxon>
        <taxon>rosids</taxon>
        <taxon>fabids</taxon>
        <taxon>Fabales</taxon>
        <taxon>Fabaceae</taxon>
        <taxon>Papilionoideae</taxon>
        <taxon>50 kb inversion clade</taxon>
        <taxon>NPAAA clade</taxon>
        <taxon>indigoferoid/millettioid clade</taxon>
        <taxon>Phaseoleae</taxon>
        <taxon>Psophocarpus</taxon>
    </lineage>
</organism>
<name>A0AAN9ST34_PSOTE</name>